<dbReference type="Proteomes" id="UP000051870">
    <property type="component" value="Unassembled WGS sequence"/>
</dbReference>
<evidence type="ECO:0000256" key="1">
    <source>
        <dbReference type="SAM" id="MobiDB-lite"/>
    </source>
</evidence>
<proteinExistence type="predicted"/>
<evidence type="ECO:0000313" key="2">
    <source>
        <dbReference type="EMBL" id="CUK14302.1"/>
    </source>
</evidence>
<dbReference type="AlphaFoldDB" id="A0A0P1IQN3"/>
<dbReference type="InterPro" id="IPR021395">
    <property type="entry name" value="DUF3035"/>
</dbReference>
<evidence type="ECO:0008006" key="4">
    <source>
        <dbReference type="Google" id="ProtNLM"/>
    </source>
</evidence>
<gene>
    <name evidence="2" type="ORF">PH7735_03896</name>
</gene>
<evidence type="ECO:0000313" key="3">
    <source>
        <dbReference type="Proteomes" id="UP000051870"/>
    </source>
</evidence>
<reference evidence="3" key="1">
    <citation type="submission" date="2015-09" db="EMBL/GenBank/DDBJ databases">
        <authorList>
            <person name="Rodrigo-Torres Lidia"/>
            <person name="Arahal R.David."/>
        </authorList>
    </citation>
    <scope>NUCLEOTIDE SEQUENCE [LARGE SCALE GENOMIC DNA]</scope>
    <source>
        <strain evidence="3">CECT 7735</strain>
    </source>
</reference>
<dbReference type="STRING" id="1715693.PH7735_03896"/>
<dbReference type="PROSITE" id="PS51257">
    <property type="entry name" value="PROKAR_LIPOPROTEIN"/>
    <property type="match status" value="1"/>
</dbReference>
<organism evidence="2 3">
    <name type="scientific">Shimia thalassica</name>
    <dbReference type="NCBI Taxonomy" id="1715693"/>
    <lineage>
        <taxon>Bacteria</taxon>
        <taxon>Pseudomonadati</taxon>
        <taxon>Pseudomonadota</taxon>
        <taxon>Alphaproteobacteria</taxon>
        <taxon>Rhodobacterales</taxon>
        <taxon>Roseobacteraceae</taxon>
    </lineage>
</organism>
<feature type="region of interest" description="Disordered" evidence="1">
    <location>
        <begin position="48"/>
        <end position="67"/>
    </location>
</feature>
<keyword evidence="3" id="KW-1185">Reference proteome</keyword>
<protein>
    <recommendedName>
        <fullName evidence="4">Beta-barrel assembly machine subunit BamF</fullName>
    </recommendedName>
</protein>
<dbReference type="GeneID" id="83882864"/>
<name>A0A0P1IQN3_9RHOB</name>
<accession>A0A0P1IQN3</accession>
<sequence>MRLKRMFLFGMALTLAACSGNDGLRHLSKPGDGPDEFRIIPAKPLEQPKDLAALPAPTPGGVNRTDLDPIGDAVAALGGSRSAVHGTAISSSDAALVNYTGRTGRSADIRQTVAAEDAEFRRKRGRFTNIKIGKQDRYNEVYEKHHLGQYSEQGRWRQAGAPTPASPPNY</sequence>
<feature type="region of interest" description="Disordered" evidence="1">
    <location>
        <begin position="148"/>
        <end position="170"/>
    </location>
</feature>
<dbReference type="Pfam" id="PF11233">
    <property type="entry name" value="DUF3035"/>
    <property type="match status" value="1"/>
</dbReference>
<dbReference type="RefSeq" id="WP_058313058.1">
    <property type="nucleotide sequence ID" value="NZ_CANLZE010000003.1"/>
</dbReference>
<dbReference type="EMBL" id="CYTW01000007">
    <property type="protein sequence ID" value="CUK14302.1"/>
    <property type="molecule type" value="Genomic_DNA"/>
</dbReference>